<feature type="transmembrane region" description="Helical" evidence="1">
    <location>
        <begin position="133"/>
        <end position="155"/>
    </location>
</feature>
<keyword evidence="4" id="KW-1185">Reference proteome</keyword>
<evidence type="ECO:0000313" key="4">
    <source>
        <dbReference type="Proteomes" id="UP000538147"/>
    </source>
</evidence>
<dbReference type="EMBL" id="JACIIV010000001">
    <property type="protein sequence ID" value="MBB6225950.1"/>
    <property type="molecule type" value="Genomic_DNA"/>
</dbReference>
<feature type="transmembrane region" description="Helical" evidence="1">
    <location>
        <begin position="176"/>
        <end position="202"/>
    </location>
</feature>
<protein>
    <recommendedName>
        <fullName evidence="2">Guanylate cyclase domain-containing protein</fullName>
    </recommendedName>
</protein>
<gene>
    <name evidence="3" type="ORF">FHS79_000101</name>
</gene>
<feature type="transmembrane region" description="Helical" evidence="1">
    <location>
        <begin position="95"/>
        <end position="113"/>
    </location>
</feature>
<dbReference type="InterPro" id="IPR001054">
    <property type="entry name" value="A/G_cyclase"/>
</dbReference>
<feature type="transmembrane region" description="Helical" evidence="1">
    <location>
        <begin position="208"/>
        <end position="230"/>
    </location>
</feature>
<dbReference type="GO" id="GO:0009190">
    <property type="term" value="P:cyclic nucleotide biosynthetic process"/>
    <property type="evidence" value="ECO:0007669"/>
    <property type="project" value="InterPro"/>
</dbReference>
<accession>A0A841L0M0</accession>
<evidence type="ECO:0000256" key="1">
    <source>
        <dbReference type="SAM" id="Phobius"/>
    </source>
</evidence>
<dbReference type="PROSITE" id="PS50125">
    <property type="entry name" value="GUANYLATE_CYCLASE_2"/>
    <property type="match status" value="1"/>
</dbReference>
<feature type="transmembrane region" description="Helical" evidence="1">
    <location>
        <begin position="21"/>
        <end position="43"/>
    </location>
</feature>
<reference evidence="3 4" key="1">
    <citation type="submission" date="2020-08" db="EMBL/GenBank/DDBJ databases">
        <title>Genomic Encyclopedia of Type Strains, Phase IV (KMG-IV): sequencing the most valuable type-strain genomes for metagenomic binning, comparative biology and taxonomic classification.</title>
        <authorList>
            <person name="Goeker M."/>
        </authorList>
    </citation>
    <scope>NUCLEOTIDE SEQUENCE [LARGE SCALE GENOMIC DNA]</scope>
    <source>
        <strain evidence="3 4">DSM 102189</strain>
    </source>
</reference>
<keyword evidence="1" id="KW-0812">Transmembrane</keyword>
<keyword evidence="1" id="KW-0472">Membrane</keyword>
<sequence>MLNEILEAYRRSGRFVRACPWVVLAAVAVELAQHAAEISLGIYDSKAQAQAMEGAPLRMGISHGKVLVLALLGYAVARFLAFDDDARAAVRLEPAAMRLFGWVLAFGALWTVIGLDGRPMLMALGVDGRTAGIAVAVVAVVGFVLQVMLAPWKIAAPLGNPAIGFTRSIALAWRHLPWGLGFVLLAVLPVMALHYALFLGAIGHGRAVAWVMATLDALVVGYLGVLLIAVEYVFARRAAAANGESLLPAAEMTVGVAA</sequence>
<proteinExistence type="predicted"/>
<dbReference type="RefSeq" id="WP_184193701.1">
    <property type="nucleotide sequence ID" value="NZ_JACIIV010000001.1"/>
</dbReference>
<feature type="transmembrane region" description="Helical" evidence="1">
    <location>
        <begin position="63"/>
        <end position="83"/>
    </location>
</feature>
<organism evidence="3 4">
    <name type="scientific">Polymorphobacter multimanifer</name>
    <dbReference type="NCBI Taxonomy" id="1070431"/>
    <lineage>
        <taxon>Bacteria</taxon>
        <taxon>Pseudomonadati</taxon>
        <taxon>Pseudomonadota</taxon>
        <taxon>Alphaproteobacteria</taxon>
        <taxon>Sphingomonadales</taxon>
        <taxon>Sphingosinicellaceae</taxon>
        <taxon>Polymorphobacter</taxon>
    </lineage>
</organism>
<evidence type="ECO:0000313" key="3">
    <source>
        <dbReference type="EMBL" id="MBB6225950.1"/>
    </source>
</evidence>
<dbReference type="AlphaFoldDB" id="A0A841L0M0"/>
<keyword evidence="1" id="KW-1133">Transmembrane helix</keyword>
<name>A0A841L0M0_9SPHN</name>
<comment type="caution">
    <text evidence="3">The sequence shown here is derived from an EMBL/GenBank/DDBJ whole genome shotgun (WGS) entry which is preliminary data.</text>
</comment>
<evidence type="ECO:0000259" key="2">
    <source>
        <dbReference type="PROSITE" id="PS50125"/>
    </source>
</evidence>
<dbReference type="Proteomes" id="UP000538147">
    <property type="component" value="Unassembled WGS sequence"/>
</dbReference>
<feature type="domain" description="Guanylate cyclase" evidence="2">
    <location>
        <begin position="1"/>
        <end position="93"/>
    </location>
</feature>
<dbReference type="GO" id="GO:0035556">
    <property type="term" value="P:intracellular signal transduction"/>
    <property type="evidence" value="ECO:0007669"/>
    <property type="project" value="InterPro"/>
</dbReference>